<evidence type="ECO:0000259" key="1">
    <source>
        <dbReference type="Pfam" id="PF13577"/>
    </source>
</evidence>
<sequence length="184" mass="20719">MTMAPERLARLERLADRQDVVDCLTRFSRGMDRLDRDIFLSAFHPDAIIAAGPFVGSPPDCFDWAAPMHEAGQVATHHNLLNITCEIEGDTAHSETYYLFVGRNRDDSNWIAGGRYIDRLERRDGEWRIAFRTNAIEWSGIVPTMALPFADVPDIHGNGAPARSKDDPSYRRPLVNLRDLVTPG</sequence>
<dbReference type="InterPro" id="IPR032710">
    <property type="entry name" value="NTF2-like_dom_sf"/>
</dbReference>
<keyword evidence="3" id="KW-1185">Reference proteome</keyword>
<evidence type="ECO:0000313" key="3">
    <source>
        <dbReference type="Proteomes" id="UP001419910"/>
    </source>
</evidence>
<reference evidence="2 3" key="1">
    <citation type="submission" date="2024-05" db="EMBL/GenBank/DDBJ databases">
        <authorList>
            <person name="Liu Q."/>
            <person name="Xin Y.-H."/>
        </authorList>
    </citation>
    <scope>NUCLEOTIDE SEQUENCE [LARGE SCALE GENOMIC DNA]</scope>
    <source>
        <strain evidence="2 3">CGMCC 1.10181</strain>
    </source>
</reference>
<feature type="domain" description="SnoaL-like" evidence="1">
    <location>
        <begin position="12"/>
        <end position="133"/>
    </location>
</feature>
<gene>
    <name evidence="2" type="ORF">ABC974_19340</name>
</gene>
<dbReference type="RefSeq" id="WP_343892699.1">
    <property type="nucleotide sequence ID" value="NZ_BAAAEH010000061.1"/>
</dbReference>
<protein>
    <submittedName>
        <fullName evidence="2">Nuclear transport factor 2 family protein</fullName>
    </submittedName>
</protein>
<dbReference type="EMBL" id="JBDIME010000020">
    <property type="protein sequence ID" value="MEN2791795.1"/>
    <property type="molecule type" value="Genomic_DNA"/>
</dbReference>
<name>A0ABU9Y7K0_9SPHN</name>
<dbReference type="InterPro" id="IPR037401">
    <property type="entry name" value="SnoaL-like"/>
</dbReference>
<accession>A0ABU9Y7K0</accession>
<evidence type="ECO:0000313" key="2">
    <source>
        <dbReference type="EMBL" id="MEN2791795.1"/>
    </source>
</evidence>
<proteinExistence type="predicted"/>
<organism evidence="2 3">
    <name type="scientific">Sphingomonas oligophenolica</name>
    <dbReference type="NCBI Taxonomy" id="301154"/>
    <lineage>
        <taxon>Bacteria</taxon>
        <taxon>Pseudomonadati</taxon>
        <taxon>Pseudomonadota</taxon>
        <taxon>Alphaproteobacteria</taxon>
        <taxon>Sphingomonadales</taxon>
        <taxon>Sphingomonadaceae</taxon>
        <taxon>Sphingomonas</taxon>
    </lineage>
</organism>
<comment type="caution">
    <text evidence="2">The sequence shown here is derived from an EMBL/GenBank/DDBJ whole genome shotgun (WGS) entry which is preliminary data.</text>
</comment>
<dbReference type="Pfam" id="PF13577">
    <property type="entry name" value="SnoaL_4"/>
    <property type="match status" value="1"/>
</dbReference>
<dbReference type="SUPFAM" id="SSF54427">
    <property type="entry name" value="NTF2-like"/>
    <property type="match status" value="1"/>
</dbReference>
<dbReference type="Proteomes" id="UP001419910">
    <property type="component" value="Unassembled WGS sequence"/>
</dbReference>
<dbReference type="Gene3D" id="3.10.450.50">
    <property type="match status" value="1"/>
</dbReference>